<dbReference type="PANTHER" id="PTHR19865:SF2">
    <property type="entry name" value="F-BOX AND WD REPEAT DOMAIN-CONTAINING 11-A"/>
    <property type="match status" value="1"/>
</dbReference>
<feature type="repeat" description="WD" evidence="3">
    <location>
        <begin position="45"/>
        <end position="86"/>
    </location>
</feature>
<name>A0A4V1INH6_9GAMM</name>
<dbReference type="SUPFAM" id="SSF50978">
    <property type="entry name" value="WD40 repeat-like"/>
    <property type="match status" value="2"/>
</dbReference>
<feature type="repeat" description="WD" evidence="3">
    <location>
        <begin position="127"/>
        <end position="167"/>
    </location>
</feature>
<dbReference type="PROSITE" id="PS50082">
    <property type="entry name" value="WD_REPEATS_2"/>
    <property type="match status" value="4"/>
</dbReference>
<dbReference type="InterPro" id="IPR036322">
    <property type="entry name" value="WD40_repeat_dom_sf"/>
</dbReference>
<dbReference type="InterPro" id="IPR015943">
    <property type="entry name" value="WD40/YVTN_repeat-like_dom_sf"/>
</dbReference>
<proteinExistence type="predicted"/>
<dbReference type="InterPro" id="IPR020472">
    <property type="entry name" value="WD40_PAC1"/>
</dbReference>
<dbReference type="InterPro" id="IPR039241">
    <property type="entry name" value="Rrp9-like"/>
</dbReference>
<dbReference type="InterPro" id="IPR001680">
    <property type="entry name" value="WD40_rpt"/>
</dbReference>
<keyword evidence="2" id="KW-0677">Repeat</keyword>
<dbReference type="Pfam" id="PF00400">
    <property type="entry name" value="WD40"/>
    <property type="match status" value="4"/>
</dbReference>
<feature type="repeat" description="WD" evidence="3">
    <location>
        <begin position="86"/>
        <end position="120"/>
    </location>
</feature>
<keyword evidence="1 3" id="KW-0853">WD repeat</keyword>
<organism evidence="4 5">
    <name type="scientific">Zooshikella ganghwensis</name>
    <dbReference type="NCBI Taxonomy" id="202772"/>
    <lineage>
        <taxon>Bacteria</taxon>
        <taxon>Pseudomonadati</taxon>
        <taxon>Pseudomonadota</taxon>
        <taxon>Gammaproteobacteria</taxon>
        <taxon>Oceanospirillales</taxon>
        <taxon>Zooshikellaceae</taxon>
        <taxon>Zooshikella</taxon>
    </lineage>
</organism>
<dbReference type="Proteomes" id="UP000257039">
    <property type="component" value="Unassembled WGS sequence"/>
</dbReference>
<dbReference type="SMART" id="SM00320">
    <property type="entry name" value="WD40"/>
    <property type="match status" value="10"/>
</dbReference>
<evidence type="ECO:0000256" key="2">
    <source>
        <dbReference type="ARBA" id="ARBA00022737"/>
    </source>
</evidence>
<reference evidence="4 5" key="1">
    <citation type="submission" date="2017-04" db="EMBL/GenBank/DDBJ databases">
        <title>Draft genome sequence of Zooshikella ganghwensis VG4 isolated from Red Sea sediments.</title>
        <authorList>
            <person name="Rehman Z."/>
            <person name="Alam I."/>
            <person name="Kamau A."/>
            <person name="Bajic V."/>
            <person name="Leiknes T."/>
        </authorList>
    </citation>
    <scope>NUCLEOTIDE SEQUENCE [LARGE SCALE GENOMIC DNA]</scope>
    <source>
        <strain evidence="4 5">VG4</strain>
    </source>
</reference>
<gene>
    <name evidence="4" type="ORF">B9G39_10070</name>
</gene>
<feature type="repeat" description="WD" evidence="3">
    <location>
        <begin position="208"/>
        <end position="247"/>
    </location>
</feature>
<dbReference type="PRINTS" id="PR00320">
    <property type="entry name" value="GPROTEINBRPT"/>
</dbReference>
<dbReference type="AlphaFoldDB" id="A0A4V1INH6"/>
<dbReference type="Gene3D" id="2.130.10.10">
    <property type="entry name" value="YVTN repeat-like/Quinoprotein amine dehydrogenase"/>
    <property type="match status" value="5"/>
</dbReference>
<dbReference type="EMBL" id="NDXW01000001">
    <property type="protein sequence ID" value="RDH43761.1"/>
    <property type="molecule type" value="Genomic_DNA"/>
</dbReference>
<sequence>MQDKSMYHLSPISGVCSTEHGYVASAGYDNKVIIWKTANHEPIAVGNHDHLANQVTFSANGKLLASSSSDYTVRIWSVPAMQLLAVLAHDDDVEGISFNATNDLIATASRDRTVRVFTIDGHLVRQFKGHQNDVLTVEWINATELVSCGDDSTLRYWSLDTGTNTKTIQLGGMETDTLCITKEGKIVSGNDDGELVYFDQNGEEINRVNAHQSGVKRLVIHDQKIISLSYDRTFKIWSIQTNKLNFEVEGKIPNIVWPRSCAFINDHQVAFVTFGDRYAVYDLSTQQWDIERIQHTHGINAVYANTLGYYTVGDSGIIKFNDQRISQVPSLCNFILESHNQLLCGGQDGAIYDGHTTNVVYQHHSPLNCCQLFTLDDQEYAVVGTYTGELIFLRYLPDTGYQFFTTTQVHNNAIKDIAVLHNTLFSVCADHTVKLHAFDHSLTPKCLAKGEHDKIVNGCTVIQDKFVSVSRDLTLRIWQERCLTLTTPHKNSIKCVTSDNNDWIASGDYRGTVALYNINTQEWRTKKISQRGISALTFDEKKQRFLAASYDGHVYPIHVETCEVYIHD</sequence>
<evidence type="ECO:0000313" key="4">
    <source>
        <dbReference type="EMBL" id="RDH43761.1"/>
    </source>
</evidence>
<keyword evidence="5" id="KW-1185">Reference proteome</keyword>
<evidence type="ECO:0000256" key="1">
    <source>
        <dbReference type="ARBA" id="ARBA00022574"/>
    </source>
</evidence>
<protein>
    <submittedName>
        <fullName evidence="4">Uncharacterized protein</fullName>
    </submittedName>
</protein>
<accession>A0A4V1INH6</accession>
<evidence type="ECO:0000313" key="5">
    <source>
        <dbReference type="Proteomes" id="UP000257039"/>
    </source>
</evidence>
<comment type="caution">
    <text evidence="4">The sequence shown here is derived from an EMBL/GenBank/DDBJ whole genome shotgun (WGS) entry which is preliminary data.</text>
</comment>
<dbReference type="GO" id="GO:0034511">
    <property type="term" value="F:U3 snoRNA binding"/>
    <property type="evidence" value="ECO:0007669"/>
    <property type="project" value="InterPro"/>
</dbReference>
<evidence type="ECO:0000256" key="3">
    <source>
        <dbReference type="PROSITE-ProRule" id="PRU00221"/>
    </source>
</evidence>
<dbReference type="PROSITE" id="PS50294">
    <property type="entry name" value="WD_REPEATS_REGION"/>
    <property type="match status" value="3"/>
</dbReference>
<dbReference type="PANTHER" id="PTHR19865">
    <property type="entry name" value="U3 SMALL NUCLEOLAR RNA INTERACTING PROTEIN 2"/>
    <property type="match status" value="1"/>
</dbReference>